<evidence type="ECO:0000259" key="3">
    <source>
        <dbReference type="PROSITE" id="PS51746"/>
    </source>
</evidence>
<proteinExistence type="inferred from homology"/>
<dbReference type="SMART" id="SM00332">
    <property type="entry name" value="PP2Cc"/>
    <property type="match status" value="1"/>
</dbReference>
<dbReference type="PROSITE" id="PS51746">
    <property type="entry name" value="PPM_2"/>
    <property type="match status" value="1"/>
</dbReference>
<comment type="catalytic activity">
    <reaction evidence="1">
        <text>O-phospho-L-threonyl-[protein] + H2O = L-threonyl-[protein] + phosphate</text>
        <dbReference type="Rhea" id="RHEA:47004"/>
        <dbReference type="Rhea" id="RHEA-COMP:11060"/>
        <dbReference type="Rhea" id="RHEA-COMP:11605"/>
        <dbReference type="ChEBI" id="CHEBI:15377"/>
        <dbReference type="ChEBI" id="CHEBI:30013"/>
        <dbReference type="ChEBI" id="CHEBI:43474"/>
        <dbReference type="ChEBI" id="CHEBI:61977"/>
        <dbReference type="EC" id="3.1.3.16"/>
    </reaction>
</comment>
<keyword evidence="1" id="KW-0378">Hydrolase</keyword>
<organism evidence="4 5">
    <name type="scientific">Prorocentrum cordatum</name>
    <dbReference type="NCBI Taxonomy" id="2364126"/>
    <lineage>
        <taxon>Eukaryota</taxon>
        <taxon>Sar</taxon>
        <taxon>Alveolata</taxon>
        <taxon>Dinophyceae</taxon>
        <taxon>Prorocentrales</taxon>
        <taxon>Prorocentraceae</taxon>
        <taxon>Prorocentrum</taxon>
    </lineage>
</organism>
<keyword evidence="1" id="KW-0460">Magnesium</keyword>
<comment type="cofactor">
    <cofactor evidence="1">
        <name>Mg(2+)</name>
        <dbReference type="ChEBI" id="CHEBI:18420"/>
    </cofactor>
</comment>
<feature type="domain" description="PPM-type phosphatase" evidence="3">
    <location>
        <begin position="86"/>
        <end position="370"/>
    </location>
</feature>
<dbReference type="EMBL" id="CAUYUJ010016857">
    <property type="protein sequence ID" value="CAK0869519.1"/>
    <property type="molecule type" value="Genomic_DNA"/>
</dbReference>
<dbReference type="InterPro" id="IPR039123">
    <property type="entry name" value="PPTC7"/>
</dbReference>
<dbReference type="Gene3D" id="3.60.40.10">
    <property type="entry name" value="PPM-type phosphatase domain"/>
    <property type="match status" value="1"/>
</dbReference>
<dbReference type="PANTHER" id="PTHR12320">
    <property type="entry name" value="PROTEIN PHOSPHATASE 2C"/>
    <property type="match status" value="1"/>
</dbReference>
<comment type="catalytic activity">
    <reaction evidence="1">
        <text>O-phospho-L-seryl-[protein] + H2O = L-seryl-[protein] + phosphate</text>
        <dbReference type="Rhea" id="RHEA:20629"/>
        <dbReference type="Rhea" id="RHEA-COMP:9863"/>
        <dbReference type="Rhea" id="RHEA-COMP:11604"/>
        <dbReference type="ChEBI" id="CHEBI:15377"/>
        <dbReference type="ChEBI" id="CHEBI:29999"/>
        <dbReference type="ChEBI" id="CHEBI:43474"/>
        <dbReference type="ChEBI" id="CHEBI:83421"/>
        <dbReference type="EC" id="3.1.3.16"/>
    </reaction>
</comment>
<comment type="caution">
    <text evidence="4">The sequence shown here is derived from an EMBL/GenBank/DDBJ whole genome shotgun (WGS) entry which is preliminary data.</text>
</comment>
<dbReference type="InterPro" id="IPR001932">
    <property type="entry name" value="PPM-type_phosphatase-like_dom"/>
</dbReference>
<keyword evidence="1" id="KW-0479">Metal-binding</keyword>
<evidence type="ECO:0000313" key="5">
    <source>
        <dbReference type="Proteomes" id="UP001189429"/>
    </source>
</evidence>
<dbReference type="PANTHER" id="PTHR12320:SF1">
    <property type="entry name" value="PROTEIN PHOSPHATASE PTC7 HOMOLOG"/>
    <property type="match status" value="1"/>
</dbReference>
<comment type="cofactor">
    <cofactor evidence="1">
        <name>Mn(2+)</name>
        <dbReference type="ChEBI" id="CHEBI:29035"/>
    </cofactor>
</comment>
<name>A0ABN9V9K9_9DINO</name>
<evidence type="ECO:0000256" key="1">
    <source>
        <dbReference type="RuleBase" id="RU366020"/>
    </source>
</evidence>
<feature type="region of interest" description="Disordered" evidence="2">
    <location>
        <begin position="1"/>
        <end position="42"/>
    </location>
</feature>
<dbReference type="SUPFAM" id="SSF81606">
    <property type="entry name" value="PP2C-like"/>
    <property type="match status" value="1"/>
</dbReference>
<keyword evidence="1" id="KW-0904">Protein phosphatase</keyword>
<comment type="similarity">
    <text evidence="1">Belongs to the PP2C family.</text>
</comment>
<evidence type="ECO:0000313" key="4">
    <source>
        <dbReference type="EMBL" id="CAK0869519.1"/>
    </source>
</evidence>
<reference evidence="4" key="1">
    <citation type="submission" date="2023-10" db="EMBL/GenBank/DDBJ databases">
        <authorList>
            <person name="Chen Y."/>
            <person name="Shah S."/>
            <person name="Dougan E. K."/>
            <person name="Thang M."/>
            <person name="Chan C."/>
        </authorList>
    </citation>
    <scope>NUCLEOTIDE SEQUENCE [LARGE SCALE GENOMIC DNA]</scope>
</reference>
<dbReference type="InterPro" id="IPR036457">
    <property type="entry name" value="PPM-type-like_dom_sf"/>
</dbReference>
<gene>
    <name evidence="4" type="ORF">PCOR1329_LOCUS55848</name>
</gene>
<feature type="compositionally biased region" description="Polar residues" evidence="2">
    <location>
        <begin position="1"/>
        <end position="10"/>
    </location>
</feature>
<keyword evidence="5" id="KW-1185">Reference proteome</keyword>
<sequence length="372" mass="39042">MGSACVATNPSAPPDAVAVQESDPLTPRFPDSRSASGDFEGKALPGMMARRRAFDLSLALGAAAADAAPGRAGAPPGRGAAGLRLASGACSVPHPGKASQGADSYFVAPSGTGVGVADGVGEWEWRFGCDPRAFADELMAGCLAAVELRPPEGEAGRDPGFSAYLAMRSGFGQARSFGSSTALVAALHSDVGVLGVASLGDSTLMQLRRGGDGLDTRFRVVARTLEQQHSFNCPFQLCRMPREEDIPRLLAEGKQKLARAVMRRPQVKEDLPEDARRYSLPVEEGDLLVVGTDGVFDNLHDHEICDLLASLCPEAGRASPERLAEAIVSAACERSRRRDGSSPFSVHARNSGYAHAGGKMDDVTCVCAWLVH</sequence>
<accession>A0ABN9V9K9</accession>
<dbReference type="Proteomes" id="UP001189429">
    <property type="component" value="Unassembled WGS sequence"/>
</dbReference>
<protein>
    <recommendedName>
        <fullName evidence="1">Protein phosphatase</fullName>
        <ecNumber evidence="1">3.1.3.16</ecNumber>
    </recommendedName>
</protein>
<keyword evidence="1" id="KW-0464">Manganese</keyword>
<dbReference type="EC" id="3.1.3.16" evidence="1"/>
<evidence type="ECO:0000256" key="2">
    <source>
        <dbReference type="SAM" id="MobiDB-lite"/>
    </source>
</evidence>